<reference evidence="1 2" key="1">
    <citation type="journal article" date="2016" name="Environ. Microbiol.">
        <title>Genomic resolution of a cold subsurface aquifer community provides metabolic insights for novel microbes adapted to high CO concentrations.</title>
        <authorList>
            <person name="Probst A.J."/>
            <person name="Castelle C.J."/>
            <person name="Singh A."/>
            <person name="Brown C.T."/>
            <person name="Anantharaman K."/>
            <person name="Sharon I."/>
            <person name="Hug L.A."/>
            <person name="Burstein D."/>
            <person name="Emerson J.B."/>
            <person name="Thomas B.C."/>
            <person name="Banfield J.F."/>
        </authorList>
    </citation>
    <scope>NUCLEOTIDE SEQUENCE [LARGE SCALE GENOMIC DNA]</scope>
    <source>
        <strain evidence="1">CG2_30_40_21</strain>
    </source>
</reference>
<name>A0A1J5E5I2_9BACT</name>
<evidence type="ECO:0000313" key="2">
    <source>
        <dbReference type="Proteomes" id="UP000183085"/>
    </source>
</evidence>
<dbReference type="InterPro" id="IPR007183">
    <property type="entry name" value="UPF0280"/>
</dbReference>
<sequence length="240" mass="26082">MYEERKYRRDFLRKDTLLVGFRVVYFESDLLILARTMLEKQAYDSLKRHYLTIKRYIQKCPEFGHTFSPYLVPESAPLIIHQMSDASARAGVGPMAAVAGVVADAVGMDLLAFSEDIIVENGGDIFLNASISRKIGILAGSSVLSGKMALLLEPGRWGVCTSSGTVGHSISFGKADACVVVSESTPLADAVATKIGNIIQTHADIPEGLRCAQEIDGVVGIVIIKDDKMGVWGKIELEYN</sequence>
<organism evidence="1 2">
    <name type="scientific">Candidatus Desantisbacteria bacterium CG2_30_40_21</name>
    <dbReference type="NCBI Taxonomy" id="1817895"/>
    <lineage>
        <taxon>Bacteria</taxon>
        <taxon>Candidatus Desantisiibacteriota</taxon>
    </lineage>
</organism>
<accession>A0A1J5E5I2</accession>
<dbReference type="PIRSF" id="PIRSF006421">
    <property type="entry name" value="UCP006421"/>
    <property type="match status" value="1"/>
</dbReference>
<protein>
    <recommendedName>
        <fullName evidence="3">Thiamine biosynthesis protein ApbE</fullName>
    </recommendedName>
</protein>
<proteinExistence type="predicted"/>
<dbReference type="InterPro" id="IPR003374">
    <property type="entry name" value="ApbE-like_sf"/>
</dbReference>
<gene>
    <name evidence="1" type="ORF">AUJ95_00265</name>
</gene>
<dbReference type="Proteomes" id="UP000183085">
    <property type="component" value="Unassembled WGS sequence"/>
</dbReference>
<dbReference type="Gene3D" id="3.10.520.10">
    <property type="entry name" value="ApbE-like domains"/>
    <property type="match status" value="1"/>
</dbReference>
<dbReference type="AlphaFoldDB" id="A0A1J5E5I2"/>
<dbReference type="EMBL" id="MNYI01000009">
    <property type="protein sequence ID" value="OIP43641.1"/>
    <property type="molecule type" value="Genomic_DNA"/>
</dbReference>
<dbReference type="SUPFAM" id="SSF143631">
    <property type="entry name" value="ApbE-like"/>
    <property type="match status" value="1"/>
</dbReference>
<evidence type="ECO:0008006" key="3">
    <source>
        <dbReference type="Google" id="ProtNLM"/>
    </source>
</evidence>
<dbReference type="STRING" id="1817895.AUJ95_00265"/>
<comment type="caution">
    <text evidence="1">The sequence shown here is derived from an EMBL/GenBank/DDBJ whole genome shotgun (WGS) entry which is preliminary data.</text>
</comment>
<evidence type="ECO:0000313" key="1">
    <source>
        <dbReference type="EMBL" id="OIP43641.1"/>
    </source>
</evidence>